<proteinExistence type="inferred from homology"/>
<dbReference type="PATRIC" id="fig|1122207.3.peg.907"/>
<feature type="chain" id="PRO_5004977414" description="ABC transporter substrate-binding protein" evidence="8">
    <location>
        <begin position="24"/>
        <end position="416"/>
    </location>
</feature>
<keyword evidence="7" id="KW-0449">Lipoprotein</keyword>
<keyword evidence="4 8" id="KW-0732">Signal</keyword>
<dbReference type="Proteomes" id="UP000054058">
    <property type="component" value="Unassembled WGS sequence"/>
</dbReference>
<evidence type="ECO:0000256" key="3">
    <source>
        <dbReference type="ARBA" id="ARBA00022475"/>
    </source>
</evidence>
<comment type="caution">
    <text evidence="9">The sequence shown here is derived from an EMBL/GenBank/DDBJ whole genome shotgun (WGS) entry which is preliminary data.</text>
</comment>
<dbReference type="Gene3D" id="3.40.190.10">
    <property type="entry name" value="Periplasmic binding protein-like II"/>
    <property type="match status" value="1"/>
</dbReference>
<evidence type="ECO:0000313" key="9">
    <source>
        <dbReference type="EMBL" id="ETX11940.1"/>
    </source>
</evidence>
<dbReference type="PANTHER" id="PTHR43649:SF33">
    <property type="entry name" value="POLYGALACTURONAN_RHAMNOGALACTURONAN-BINDING PROTEIN YTCQ"/>
    <property type="match status" value="1"/>
</dbReference>
<evidence type="ECO:0000313" key="10">
    <source>
        <dbReference type="Proteomes" id="UP000054058"/>
    </source>
</evidence>
<evidence type="ECO:0000256" key="1">
    <source>
        <dbReference type="ARBA" id="ARBA00004418"/>
    </source>
</evidence>
<keyword evidence="3" id="KW-1003">Cell membrane</keyword>
<keyword evidence="10" id="KW-1185">Reference proteome</keyword>
<evidence type="ECO:0000256" key="7">
    <source>
        <dbReference type="ARBA" id="ARBA00023288"/>
    </source>
</evidence>
<dbReference type="EMBL" id="JAMB01000002">
    <property type="protein sequence ID" value="ETX11940.1"/>
    <property type="molecule type" value="Genomic_DNA"/>
</dbReference>
<evidence type="ECO:0000256" key="2">
    <source>
        <dbReference type="ARBA" id="ARBA00008520"/>
    </source>
</evidence>
<dbReference type="STRING" id="1122207.MUS1_07965"/>
<dbReference type="Pfam" id="PF01547">
    <property type="entry name" value="SBP_bac_1"/>
    <property type="match status" value="1"/>
</dbReference>
<evidence type="ECO:0000256" key="6">
    <source>
        <dbReference type="ARBA" id="ARBA00023139"/>
    </source>
</evidence>
<dbReference type="GO" id="GO:0042597">
    <property type="term" value="C:periplasmic space"/>
    <property type="evidence" value="ECO:0007669"/>
    <property type="project" value="UniProtKB-SubCell"/>
</dbReference>
<dbReference type="AlphaFoldDB" id="X7E7Z3"/>
<dbReference type="SUPFAM" id="SSF53850">
    <property type="entry name" value="Periplasmic binding protein-like II"/>
    <property type="match status" value="1"/>
</dbReference>
<dbReference type="eggNOG" id="COG1653">
    <property type="taxonomic scope" value="Bacteria"/>
</dbReference>
<gene>
    <name evidence="9" type="ORF">MUS1_07965</name>
</gene>
<protein>
    <recommendedName>
        <fullName evidence="11">ABC transporter substrate-binding protein</fullName>
    </recommendedName>
</protein>
<dbReference type="OrthoDB" id="4393730at2"/>
<dbReference type="PANTHER" id="PTHR43649">
    <property type="entry name" value="ARABINOSE-BINDING PROTEIN-RELATED"/>
    <property type="match status" value="1"/>
</dbReference>
<comment type="subcellular location">
    <subcellularLocation>
        <location evidence="1">Periplasm</location>
    </subcellularLocation>
</comment>
<sequence length="416" mass="44747">MKHIKHITLAMAASMFVAGAATADDIELSTIGLSFSDGALAGLLSDAAATTDGITVTSEQLPFGQLFSAIEVRLQARNENPDLFFVDGPMTASYTMRGHLTALDDILPDASEIYTSAALQQGMVAGKLMSVPIESSTVVMLVNNSLFEAAGIEAPTNDPADRWTWEEVLAAGKTISELDESTWGFNFHYSDSPYMALVMPQSNGATLIGEDGVTATGYVDSPKFVEAMSTYAELYNTGIAPAGMYDYSLALELFLNGKVGMFAGVVSDAIAAEGRDGLDFTVAPMPYFEGGTPVTPTGSWHVGINPRTEHPEEAAKLVQALASPEFISAYFDKRANPPVLTEAWDSMSEKLDTPLWTLARYEIQNTAMARPSIGGWLEYDSILRNALREIQSGSDVAERLSAAAVEMNRELKKYAK</sequence>
<dbReference type="InterPro" id="IPR050490">
    <property type="entry name" value="Bact_solute-bd_prot1"/>
</dbReference>
<keyword evidence="5" id="KW-0472">Membrane</keyword>
<evidence type="ECO:0008006" key="11">
    <source>
        <dbReference type="Google" id="ProtNLM"/>
    </source>
</evidence>
<name>X7E7Z3_9GAMM</name>
<comment type="similarity">
    <text evidence="2">Belongs to the bacterial solute-binding protein 1 family.</text>
</comment>
<evidence type="ECO:0000256" key="5">
    <source>
        <dbReference type="ARBA" id="ARBA00023136"/>
    </source>
</evidence>
<evidence type="ECO:0000256" key="4">
    <source>
        <dbReference type="ARBA" id="ARBA00022729"/>
    </source>
</evidence>
<accession>X7E7Z3</accession>
<dbReference type="CDD" id="cd13585">
    <property type="entry name" value="PBP2_TMBP_like"/>
    <property type="match status" value="1"/>
</dbReference>
<dbReference type="InterPro" id="IPR006059">
    <property type="entry name" value="SBP"/>
</dbReference>
<organism evidence="9 10">
    <name type="scientific">Marinomonas ushuaiensis DSM 15871</name>
    <dbReference type="NCBI Taxonomy" id="1122207"/>
    <lineage>
        <taxon>Bacteria</taxon>
        <taxon>Pseudomonadati</taxon>
        <taxon>Pseudomonadota</taxon>
        <taxon>Gammaproteobacteria</taxon>
        <taxon>Oceanospirillales</taxon>
        <taxon>Oceanospirillaceae</taxon>
        <taxon>Marinomonas</taxon>
    </lineage>
</organism>
<evidence type="ECO:0000256" key="8">
    <source>
        <dbReference type="SAM" id="SignalP"/>
    </source>
</evidence>
<keyword evidence="6" id="KW-0564">Palmitate</keyword>
<feature type="signal peptide" evidence="8">
    <location>
        <begin position="1"/>
        <end position="23"/>
    </location>
</feature>
<reference evidence="9 10" key="1">
    <citation type="submission" date="2014-01" db="EMBL/GenBank/DDBJ databases">
        <title>Marinomonas ushuaiensis DSM 15871 Genome Sequencing.</title>
        <authorList>
            <person name="Lai Q."/>
            <person name="Shao Z.S."/>
        </authorList>
    </citation>
    <scope>NUCLEOTIDE SEQUENCE [LARGE SCALE GENOMIC DNA]</scope>
    <source>
        <strain evidence="9 10">DSM 15871</strain>
    </source>
</reference>